<accession>A0ABY4V761</accession>
<reference evidence="14" key="1">
    <citation type="submission" date="2021-08" db="EMBL/GenBank/DDBJ databases">
        <title>DNA methylation of m4C regulates biosynthesis of daptomycin in Streptomyces roseosporus L30.</title>
        <authorList>
            <person name="Fang J.-L."/>
        </authorList>
    </citation>
    <scope>NUCLEOTIDE SEQUENCE</scope>
    <source>
        <strain evidence="14">L30</strain>
    </source>
</reference>
<dbReference type="InterPro" id="IPR032821">
    <property type="entry name" value="PKS_assoc"/>
</dbReference>
<dbReference type="InterPro" id="IPR036291">
    <property type="entry name" value="NAD(P)-bd_dom_sf"/>
</dbReference>
<protein>
    <submittedName>
        <fullName evidence="14">SDR family NAD(P)-dependent oxidoreductase</fullName>
    </submittedName>
</protein>
<keyword evidence="8" id="KW-0012">Acyltransferase</keyword>
<dbReference type="InterPro" id="IPR050091">
    <property type="entry name" value="PKS_NRPS_Biosynth_Enz"/>
</dbReference>
<dbReference type="SMART" id="SM01294">
    <property type="entry name" value="PKS_PP_betabranch"/>
    <property type="match status" value="1"/>
</dbReference>
<dbReference type="PROSITE" id="PS52004">
    <property type="entry name" value="KS3_2"/>
    <property type="match status" value="1"/>
</dbReference>
<evidence type="ECO:0000256" key="7">
    <source>
        <dbReference type="ARBA" id="ARBA00023268"/>
    </source>
</evidence>
<evidence type="ECO:0000259" key="13">
    <source>
        <dbReference type="PROSITE" id="PS52019"/>
    </source>
</evidence>
<dbReference type="InterPro" id="IPR001227">
    <property type="entry name" value="Ac_transferase_dom_sf"/>
</dbReference>
<dbReference type="InterPro" id="IPR015083">
    <property type="entry name" value="NorB/c/GfsB-D-like_docking"/>
</dbReference>
<dbReference type="Pfam" id="PF08659">
    <property type="entry name" value="KR"/>
    <property type="match status" value="1"/>
</dbReference>
<dbReference type="Pfam" id="PF00550">
    <property type="entry name" value="PP-binding"/>
    <property type="match status" value="1"/>
</dbReference>
<feature type="domain" description="Carrier" evidence="11">
    <location>
        <begin position="1683"/>
        <end position="1758"/>
    </location>
</feature>
<name>A0ABY4V761_STRFL</name>
<evidence type="ECO:0000256" key="9">
    <source>
        <dbReference type="PROSITE-ProRule" id="PRU01363"/>
    </source>
</evidence>
<dbReference type="InterPro" id="IPR006162">
    <property type="entry name" value="Ppantetheine_attach_site"/>
</dbReference>
<keyword evidence="7" id="KW-0511">Multifunctional enzyme</keyword>
<feature type="domain" description="Ketosynthase family 3 (KS3)" evidence="12">
    <location>
        <begin position="37"/>
        <end position="467"/>
    </location>
</feature>
<dbReference type="InterPro" id="IPR049900">
    <property type="entry name" value="PKS_mFAS_DH"/>
</dbReference>
<dbReference type="Gene3D" id="1.10.1200.10">
    <property type="entry name" value="ACP-like"/>
    <property type="match status" value="1"/>
</dbReference>
<dbReference type="InterPro" id="IPR020841">
    <property type="entry name" value="PKS_Beta-ketoAc_synthase_dom"/>
</dbReference>
<dbReference type="InterPro" id="IPR049551">
    <property type="entry name" value="PKS_DH_C"/>
</dbReference>
<dbReference type="Pfam" id="PF00109">
    <property type="entry name" value="ketoacyl-synt"/>
    <property type="match status" value="1"/>
</dbReference>
<proteinExistence type="predicted"/>
<dbReference type="InterPro" id="IPR013968">
    <property type="entry name" value="PKS_KR"/>
</dbReference>
<feature type="region of interest" description="C-terminal hotdog fold" evidence="9">
    <location>
        <begin position="1079"/>
        <end position="1216"/>
    </location>
</feature>
<comment type="pathway">
    <text evidence="2">Antibiotic biosynthesis.</text>
</comment>
<dbReference type="RefSeq" id="WP_252096590.1">
    <property type="nucleotide sequence ID" value="NZ_CP098609.1"/>
</dbReference>
<feature type="active site" description="Proton donor; for dehydratase activity" evidence="9">
    <location>
        <position position="1139"/>
    </location>
</feature>
<dbReference type="InterPro" id="IPR016036">
    <property type="entry name" value="Malonyl_transacylase_ACP-bd"/>
</dbReference>
<dbReference type="InterPro" id="IPR018201">
    <property type="entry name" value="Ketoacyl_synth_AS"/>
</dbReference>
<dbReference type="PANTHER" id="PTHR43775">
    <property type="entry name" value="FATTY ACID SYNTHASE"/>
    <property type="match status" value="1"/>
</dbReference>
<dbReference type="SUPFAM" id="SSF51735">
    <property type="entry name" value="NAD(P)-binding Rossmann-fold domains"/>
    <property type="match status" value="2"/>
</dbReference>
<dbReference type="SMART" id="SM00822">
    <property type="entry name" value="PKS_KR"/>
    <property type="match status" value="1"/>
</dbReference>
<dbReference type="Pfam" id="PF21089">
    <property type="entry name" value="PKS_DH_N"/>
    <property type="match status" value="1"/>
</dbReference>
<dbReference type="Gene3D" id="3.40.50.720">
    <property type="entry name" value="NAD(P)-binding Rossmann-like Domain"/>
    <property type="match status" value="1"/>
</dbReference>
<dbReference type="Pfam" id="PF00698">
    <property type="entry name" value="Acyl_transf_1"/>
    <property type="match status" value="1"/>
</dbReference>
<keyword evidence="6" id="KW-0045">Antibiotic biosynthesis</keyword>
<dbReference type="Gene3D" id="3.10.129.110">
    <property type="entry name" value="Polyketide synthase dehydratase"/>
    <property type="match status" value="1"/>
</dbReference>
<keyword evidence="3" id="KW-0596">Phosphopantetheine</keyword>
<dbReference type="Pfam" id="PF22953">
    <property type="entry name" value="SpnB_Rossmann"/>
    <property type="match status" value="1"/>
</dbReference>
<evidence type="ECO:0000256" key="4">
    <source>
        <dbReference type="ARBA" id="ARBA00022553"/>
    </source>
</evidence>
<evidence type="ECO:0000313" key="14">
    <source>
        <dbReference type="EMBL" id="USC51027.1"/>
    </source>
</evidence>
<dbReference type="Pfam" id="PF08990">
    <property type="entry name" value="Docking"/>
    <property type="match status" value="1"/>
</dbReference>
<dbReference type="EMBL" id="CP098609">
    <property type="protein sequence ID" value="USC51027.1"/>
    <property type="molecule type" value="Genomic_DNA"/>
</dbReference>
<dbReference type="PROSITE" id="PS50075">
    <property type="entry name" value="CARRIER"/>
    <property type="match status" value="1"/>
</dbReference>
<dbReference type="SUPFAM" id="SSF47336">
    <property type="entry name" value="ACP-like"/>
    <property type="match status" value="1"/>
</dbReference>
<evidence type="ECO:0000256" key="8">
    <source>
        <dbReference type="ARBA" id="ARBA00023315"/>
    </source>
</evidence>
<dbReference type="InterPro" id="IPR055123">
    <property type="entry name" value="SpnB-like_Rossmann"/>
</dbReference>
<dbReference type="InterPro" id="IPR042104">
    <property type="entry name" value="PKS_dehydratase_sf"/>
</dbReference>
<dbReference type="PROSITE" id="PS00012">
    <property type="entry name" value="PHOSPHOPANTETHEINE"/>
    <property type="match status" value="1"/>
</dbReference>
<dbReference type="InterPro" id="IPR020806">
    <property type="entry name" value="PKS_PP-bd"/>
</dbReference>
<feature type="active site" description="Proton acceptor; for dehydratase activity" evidence="9">
    <location>
        <position position="972"/>
    </location>
</feature>
<dbReference type="SUPFAM" id="SSF53901">
    <property type="entry name" value="Thiolase-like"/>
    <property type="match status" value="1"/>
</dbReference>
<dbReference type="InterPro" id="IPR014043">
    <property type="entry name" value="Acyl_transferase_dom"/>
</dbReference>
<evidence type="ECO:0000256" key="1">
    <source>
        <dbReference type="ARBA" id="ARBA00001957"/>
    </source>
</evidence>
<dbReference type="InterPro" id="IPR016035">
    <property type="entry name" value="Acyl_Trfase/lysoPLipase"/>
</dbReference>
<evidence type="ECO:0000313" key="15">
    <source>
        <dbReference type="Proteomes" id="UP001056079"/>
    </source>
</evidence>
<dbReference type="PANTHER" id="PTHR43775:SF51">
    <property type="entry name" value="INACTIVE PHENOLPHTHIOCEROL SYNTHESIS POLYKETIDE SYNTHASE TYPE I PKS1-RELATED"/>
    <property type="match status" value="1"/>
</dbReference>
<dbReference type="InterPro" id="IPR057326">
    <property type="entry name" value="KR_dom"/>
</dbReference>
<keyword evidence="4" id="KW-0597">Phosphoprotein</keyword>
<evidence type="ECO:0000256" key="2">
    <source>
        <dbReference type="ARBA" id="ARBA00004792"/>
    </source>
</evidence>
<dbReference type="Pfam" id="PF02801">
    <property type="entry name" value="Ketoacyl-synt_C"/>
    <property type="match status" value="1"/>
</dbReference>
<dbReference type="SMART" id="SM00827">
    <property type="entry name" value="PKS_AT"/>
    <property type="match status" value="1"/>
</dbReference>
<feature type="domain" description="PKS/mFAS DH" evidence="13">
    <location>
        <begin position="940"/>
        <end position="1216"/>
    </location>
</feature>
<dbReference type="InterPro" id="IPR014031">
    <property type="entry name" value="Ketoacyl_synth_C"/>
</dbReference>
<dbReference type="InterPro" id="IPR020807">
    <property type="entry name" value="PKS_DH"/>
</dbReference>
<evidence type="ECO:0000259" key="11">
    <source>
        <dbReference type="PROSITE" id="PS50075"/>
    </source>
</evidence>
<dbReference type="CDD" id="cd00833">
    <property type="entry name" value="PKS"/>
    <property type="match status" value="1"/>
</dbReference>
<dbReference type="SMART" id="SM00826">
    <property type="entry name" value="PKS_DH"/>
    <property type="match status" value="1"/>
</dbReference>
<feature type="region of interest" description="Disordered" evidence="10">
    <location>
        <begin position="1026"/>
        <end position="1046"/>
    </location>
</feature>
<dbReference type="InterPro" id="IPR014030">
    <property type="entry name" value="Ketoacyl_synth_N"/>
</dbReference>
<evidence type="ECO:0000256" key="5">
    <source>
        <dbReference type="ARBA" id="ARBA00022679"/>
    </source>
</evidence>
<dbReference type="CDD" id="cd08956">
    <property type="entry name" value="KR_3_FAS_SDR_x"/>
    <property type="match status" value="1"/>
</dbReference>
<feature type="region of interest" description="N-terminal hotdog fold" evidence="9">
    <location>
        <begin position="940"/>
        <end position="1065"/>
    </location>
</feature>
<dbReference type="PROSITE" id="PS00606">
    <property type="entry name" value="KS3_1"/>
    <property type="match status" value="1"/>
</dbReference>
<keyword evidence="5" id="KW-0808">Transferase</keyword>
<sequence>MDDRDVQSGEIVDALRASLKENTRLQRQYDEVVAANSEPIAIVGMGCRFPGGVSSPEDLWRLVIEETDAVSGFPEDRGWDLEALYHPDPEHLGTSYCRESGFLHDTAEFDAGFFGISPREALAMDPQQRLMLETSWEALERAGLDPASLRGKPVGVFTGYMYHDYAAGNTDEVGGAPEGVEGYLATGGAGSVLSGRVSYVLGLEGPAVTLDTACSSSLVTLHLAAQSLRSGESSLALAGGVTVMAAPDVFVDFSRQRALAADGRCKSFAAAADGTGWAEGAGVLVLERLSDAVRNGHEVLGVVRGSAVNQDGASNGLTAPNGPSQRRVIRRALANAGLSATEVDAVEAHGTGTPLGDPIEAQALLATYGQGRDVGRPLWLGSLKSNIGHTQAAAGVAGVIKMVQAMRHGVLPKTLHVDEPTGQVDWSAGAVELLTEARQWPETGGPRRAAVSSFGVSGTNAHVVLEQAPEQVPVGGEQGVLEGPVVPLVVSGRGQAGLAGQAGRLAGFLAGRAEGELVGVARSLAVTRGSLVDRAVIIASGRGEAVAGLEALARGEAVPGVVTAAGESTPGRVVFVFPGQGAQWVGMGADLLGSSGVFARRLGECARVLDPLTGWSLLEVVRGVGGVSLDGVDVVQPVSFAVMVSLAAVWEACGVVPDAVVGHSQGEIAAAVVGGVLSLEDAARVVVERSRLIGARLSGCGGMVSVAAGVERVGALLDGFEGVEVAAVNGPRSVVVAGERGALDGLVGVCEGEGVRVRRIPVDYASHSVQVEEIEEELGSVLEGIVPRAGRVPFYSTVTGAPVDTTMLDGGYWYRNLRHTVRFEEATRALAAAGHRVFVEVSSHPVLVPGVEETVEACAVGSSVVTGTLRRNENGPGRFVEALARLHVRGVGVDWAALLGRDSGWPIDLPTYAFQRQRFWLESGRGAGDPSVLGLAGVDHPLLGARADIPATSGVLFTSRWSLWSQPWLADHSAAGVTLVPGTAFVDLVVRAGDEVGCGLLSELVIEAPLVIPEQGGVQVRVSLSETDDSGQRTVQVHSRAEDAGPGVDWTRHVSGRLAPEAAHADFELTQWPPAGAVLVENASERAYQDMAETGYGYGPAFRGLSRAWTRGDEVFAELALPEEAGKPNGFGVHPALIDACFHAGVFRSSDAERQLVMPFAWNDVRLFAIGATALRVHLTYQGTDTVALRLADAAGAPVASVGSVVARPVGTEQLRSSSDVSGGRMFRVVWDRLSVRSVEVGSGFVRVGSVEEVRALVGGGEVPGVLVLDVVGGERVDAAGVRELAGGVLGVVQAWLAEPVLAESRLVVVTRGAVAVEGEGEGAPVDLAGAAVGGLLRSVQAENPGRVVLVDVDDAVESGELLGAVSVLDEPQVAVRGGVCFVRRLARVGAAGAEGVGGELDREGTVLITGGTGALGALVARHVIETHGVRNVLLVSRRGERAPGAVELCDELTALGASVRVAACDVADREAMAALLASVPADAPLTGVVHTAGVIDDGVITALTPERLDTVFRPKVDAALVLDELTRGMGLAAFVLFSSAAGTFQAPGQGNYAAANAFLDALAQRRRAAGLAATSLAWGLWSQMTRNLSDADQKRLARVGLVGPSAEEGMGLFDAALQSPTAALALVKLDFAELRSQAGAGTLPALLRALVPAGRRSAQSATANADGLLQRLAGVSPGEREQILLETVQQAAAAVLGFASPDQLEPERALNEIGFDSLTAVELRNNLSALTGLRLPVTLIFDHPTPAALASHLAAELGQDANQGRALLAELDSLAASFASLALDDPLHSQVVARLRSLLAQGQNEPGAGVEREEFDVDSATDEEMFKLIDSEFGTA</sequence>
<dbReference type="PROSITE" id="PS52019">
    <property type="entry name" value="PKS_MFAS_DH"/>
    <property type="match status" value="1"/>
</dbReference>
<dbReference type="Pfam" id="PF16197">
    <property type="entry name" value="KAsynt_C_assoc"/>
    <property type="match status" value="1"/>
</dbReference>
<evidence type="ECO:0000256" key="3">
    <source>
        <dbReference type="ARBA" id="ARBA00022450"/>
    </source>
</evidence>
<dbReference type="SUPFAM" id="SSF52151">
    <property type="entry name" value="FabD/lysophospholipase-like"/>
    <property type="match status" value="1"/>
</dbReference>
<evidence type="ECO:0000259" key="12">
    <source>
        <dbReference type="PROSITE" id="PS52004"/>
    </source>
</evidence>
<dbReference type="InterPro" id="IPR036736">
    <property type="entry name" value="ACP-like_sf"/>
</dbReference>
<evidence type="ECO:0000256" key="10">
    <source>
        <dbReference type="SAM" id="MobiDB-lite"/>
    </source>
</evidence>
<keyword evidence="15" id="KW-1185">Reference proteome</keyword>
<dbReference type="SUPFAM" id="SSF55048">
    <property type="entry name" value="Probable ACP-binding domain of malonyl-CoA ACP transacylase"/>
    <property type="match status" value="1"/>
</dbReference>
<dbReference type="Gene3D" id="3.40.47.10">
    <property type="match status" value="1"/>
</dbReference>
<organism evidence="14 15">
    <name type="scientific">Streptomyces filamentosus</name>
    <name type="common">Streptomyces roseosporus</name>
    <dbReference type="NCBI Taxonomy" id="67294"/>
    <lineage>
        <taxon>Bacteria</taxon>
        <taxon>Bacillati</taxon>
        <taxon>Actinomycetota</taxon>
        <taxon>Actinomycetes</taxon>
        <taxon>Kitasatosporales</taxon>
        <taxon>Streptomycetaceae</taxon>
        <taxon>Streptomyces</taxon>
    </lineage>
</organism>
<dbReference type="Proteomes" id="UP001056079">
    <property type="component" value="Chromosome"/>
</dbReference>
<comment type="cofactor">
    <cofactor evidence="1">
        <name>pantetheine 4'-phosphate</name>
        <dbReference type="ChEBI" id="CHEBI:47942"/>
    </cofactor>
</comment>
<dbReference type="InterPro" id="IPR009081">
    <property type="entry name" value="PP-bd_ACP"/>
</dbReference>
<dbReference type="InterPro" id="IPR049552">
    <property type="entry name" value="PKS_DH_N"/>
</dbReference>
<dbReference type="Gene3D" id="3.30.70.3290">
    <property type="match status" value="1"/>
</dbReference>
<dbReference type="Pfam" id="PF14765">
    <property type="entry name" value="PS-DH"/>
    <property type="match status" value="1"/>
</dbReference>
<dbReference type="SMART" id="SM00823">
    <property type="entry name" value="PKS_PP"/>
    <property type="match status" value="1"/>
</dbReference>
<dbReference type="Gene3D" id="3.40.366.10">
    <property type="entry name" value="Malonyl-Coenzyme A Acyl Carrier Protein, domain 2"/>
    <property type="match status" value="1"/>
</dbReference>
<gene>
    <name evidence="14" type="ORF">K7395_31995</name>
</gene>
<evidence type="ECO:0000256" key="6">
    <source>
        <dbReference type="ARBA" id="ARBA00023194"/>
    </source>
</evidence>
<dbReference type="InterPro" id="IPR016039">
    <property type="entry name" value="Thiolase-like"/>
</dbReference>
<dbReference type="SMART" id="SM00825">
    <property type="entry name" value="PKS_KS"/>
    <property type="match status" value="1"/>
</dbReference>